<protein>
    <submittedName>
        <fullName evidence="12">EI24 domain-containing protein</fullName>
    </submittedName>
</protein>
<dbReference type="PANTHER" id="PTHR37468:SF1">
    <property type="entry name" value="SULFATE TRANSPORTER CYSZ"/>
    <property type="match status" value="1"/>
</dbReference>
<keyword evidence="7 11" id="KW-1133">Transmembrane helix</keyword>
<dbReference type="Proteomes" id="UP001183388">
    <property type="component" value="Unassembled WGS sequence"/>
</dbReference>
<dbReference type="Pfam" id="PF07264">
    <property type="entry name" value="EI24"/>
    <property type="match status" value="1"/>
</dbReference>
<dbReference type="InterPro" id="IPR050480">
    <property type="entry name" value="CysZ-like"/>
</dbReference>
<organism evidence="12 13">
    <name type="scientific">Streptomyces boetiae</name>
    <dbReference type="NCBI Taxonomy" id="3075541"/>
    <lineage>
        <taxon>Bacteria</taxon>
        <taxon>Bacillati</taxon>
        <taxon>Actinomycetota</taxon>
        <taxon>Actinomycetes</taxon>
        <taxon>Kitasatosporales</taxon>
        <taxon>Streptomycetaceae</taxon>
        <taxon>Streptomyces</taxon>
    </lineage>
</organism>
<keyword evidence="6 11" id="KW-0812">Transmembrane</keyword>
<comment type="caution">
    <text evidence="12">The sequence shown here is derived from an EMBL/GenBank/DDBJ whole genome shotgun (WGS) entry which is preliminary data.</text>
</comment>
<dbReference type="PANTHER" id="PTHR37468">
    <property type="entry name" value="SULFATE TRANSPORTER CYSZ"/>
    <property type="match status" value="1"/>
</dbReference>
<evidence type="ECO:0000313" key="12">
    <source>
        <dbReference type="EMBL" id="MDT0306743.1"/>
    </source>
</evidence>
<gene>
    <name evidence="12" type="ORF">RM780_07175</name>
</gene>
<proteinExistence type="predicted"/>
<accession>A0ABU2L663</accession>
<dbReference type="RefSeq" id="WP_311629676.1">
    <property type="nucleotide sequence ID" value="NZ_JAVREN010000007.1"/>
</dbReference>
<evidence type="ECO:0000256" key="7">
    <source>
        <dbReference type="ARBA" id="ARBA00022989"/>
    </source>
</evidence>
<feature type="transmembrane region" description="Helical" evidence="11">
    <location>
        <begin position="24"/>
        <end position="50"/>
    </location>
</feature>
<feature type="transmembrane region" description="Helical" evidence="11">
    <location>
        <begin position="140"/>
        <end position="159"/>
    </location>
</feature>
<evidence type="ECO:0000256" key="6">
    <source>
        <dbReference type="ARBA" id="ARBA00022692"/>
    </source>
</evidence>
<keyword evidence="8" id="KW-0764">Sulfate transport</keyword>
<evidence type="ECO:0000256" key="5">
    <source>
        <dbReference type="ARBA" id="ARBA00022605"/>
    </source>
</evidence>
<reference evidence="13" key="1">
    <citation type="submission" date="2023-07" db="EMBL/GenBank/DDBJ databases">
        <title>30 novel species of actinomycetes from the DSMZ collection.</title>
        <authorList>
            <person name="Nouioui I."/>
        </authorList>
    </citation>
    <scope>NUCLEOTIDE SEQUENCE [LARGE SCALE GENOMIC DNA]</scope>
    <source>
        <strain evidence="13">DSM 44917</strain>
    </source>
</reference>
<evidence type="ECO:0000256" key="8">
    <source>
        <dbReference type="ARBA" id="ARBA00023032"/>
    </source>
</evidence>
<dbReference type="InterPro" id="IPR059112">
    <property type="entry name" value="CysZ/EI24"/>
</dbReference>
<keyword evidence="2" id="KW-0813">Transport</keyword>
<evidence type="ECO:0000256" key="11">
    <source>
        <dbReference type="SAM" id="Phobius"/>
    </source>
</evidence>
<evidence type="ECO:0000313" key="13">
    <source>
        <dbReference type="Proteomes" id="UP001183388"/>
    </source>
</evidence>
<keyword evidence="5" id="KW-0028">Amino-acid biosynthesis</keyword>
<dbReference type="EMBL" id="JAVREN010000007">
    <property type="protein sequence ID" value="MDT0306743.1"/>
    <property type="molecule type" value="Genomic_DNA"/>
</dbReference>
<feature type="region of interest" description="Disordered" evidence="10">
    <location>
        <begin position="259"/>
        <end position="278"/>
    </location>
</feature>
<evidence type="ECO:0000256" key="3">
    <source>
        <dbReference type="ARBA" id="ARBA00022475"/>
    </source>
</evidence>
<evidence type="ECO:0000256" key="10">
    <source>
        <dbReference type="SAM" id="MobiDB-lite"/>
    </source>
</evidence>
<keyword evidence="9 11" id="KW-0472">Membrane</keyword>
<evidence type="ECO:0000256" key="9">
    <source>
        <dbReference type="ARBA" id="ARBA00023136"/>
    </source>
</evidence>
<evidence type="ECO:0000256" key="1">
    <source>
        <dbReference type="ARBA" id="ARBA00004141"/>
    </source>
</evidence>
<evidence type="ECO:0000256" key="2">
    <source>
        <dbReference type="ARBA" id="ARBA00022448"/>
    </source>
</evidence>
<sequence length="278" mass="29594">MRDVVAGMNFLWQGQRWVFGHRRWLRVGLLPALITLVLYTALLAVLVWRIDELAAWATPFADDWDSGGRTAVRVAFGAVVMLAALLAAVLTFTAVTLIIGDPFYEALGEAVARDAGWGLPDTGLPWWREMWVSLRDSVRMLLRALAFAVPLFVLGFVPVLGQTVIPVLGFAVSGFFLTAELTSLPLSRHGVPLRERLRLLRHRLALTLGFGVPLVLAFLIPFVAVLLMPGAVAGAVLLARSTLPAAGAPAAPGAFGPPIPPGSPGGYGPPTAPGARGL</sequence>
<feature type="transmembrane region" description="Helical" evidence="11">
    <location>
        <begin position="70"/>
        <end position="99"/>
    </location>
</feature>
<keyword evidence="3" id="KW-1003">Cell membrane</keyword>
<feature type="transmembrane region" description="Helical" evidence="11">
    <location>
        <begin position="204"/>
        <end position="228"/>
    </location>
</feature>
<keyword evidence="4" id="KW-0997">Cell inner membrane</keyword>
<name>A0ABU2L663_9ACTN</name>
<comment type="subcellular location">
    <subcellularLocation>
        <location evidence="1">Membrane</location>
        <topology evidence="1">Multi-pass membrane protein</topology>
    </subcellularLocation>
</comment>
<evidence type="ECO:0000256" key="4">
    <source>
        <dbReference type="ARBA" id="ARBA00022519"/>
    </source>
</evidence>
<feature type="transmembrane region" description="Helical" evidence="11">
    <location>
        <begin position="165"/>
        <end position="184"/>
    </location>
</feature>
<keyword evidence="13" id="KW-1185">Reference proteome</keyword>